<dbReference type="EMBL" id="WXEX01000004">
    <property type="protein sequence ID" value="MZP42715.1"/>
    <property type="molecule type" value="Genomic_DNA"/>
</dbReference>
<dbReference type="OrthoDB" id="9777465at2"/>
<proteinExistence type="inferred from homology"/>
<dbReference type="GO" id="GO:0003861">
    <property type="term" value="F:3-isopropylmalate dehydratase activity"/>
    <property type="evidence" value="ECO:0007669"/>
    <property type="project" value="UniProtKB-UniRule"/>
</dbReference>
<comment type="pathway">
    <text evidence="3">Amino-acid biosynthesis; L-leucine biosynthesis; L-leucine from 3-methyl-2-oxobutanoate: step 2/4.</text>
</comment>
<dbReference type="PANTHER" id="PTHR43345">
    <property type="entry name" value="3-ISOPROPYLMALATE DEHYDRATASE SMALL SUBUNIT 2-RELATED-RELATED"/>
    <property type="match status" value="1"/>
</dbReference>
<keyword evidence="3" id="KW-0100">Branched-chain amino acid biosynthesis</keyword>
<keyword evidence="2 3" id="KW-0456">Lyase</keyword>
<dbReference type="AlphaFoldDB" id="A0A845LE29"/>
<comment type="similarity">
    <text evidence="1 3">Belongs to the LeuD family. LeuD type 2 subfamily.</text>
</comment>
<dbReference type="InterPro" id="IPR000573">
    <property type="entry name" value="AconitaseA/IPMdHydase_ssu_swvl"/>
</dbReference>
<dbReference type="Proteomes" id="UP000471031">
    <property type="component" value="Unassembled WGS sequence"/>
</dbReference>
<feature type="domain" description="Aconitase A/isopropylmalate dehydratase small subunit swivel" evidence="4">
    <location>
        <begin position="44"/>
        <end position="104"/>
    </location>
</feature>
<evidence type="ECO:0000313" key="5">
    <source>
        <dbReference type="EMBL" id="MZP42715.1"/>
    </source>
</evidence>
<dbReference type="InterPro" id="IPR050075">
    <property type="entry name" value="LeuD"/>
</dbReference>
<organism evidence="5 6">
    <name type="scientific">Heliomicrobium gestii</name>
    <name type="common">Heliobacterium gestii</name>
    <dbReference type="NCBI Taxonomy" id="2699"/>
    <lineage>
        <taxon>Bacteria</taxon>
        <taxon>Bacillati</taxon>
        <taxon>Bacillota</taxon>
        <taxon>Clostridia</taxon>
        <taxon>Eubacteriales</taxon>
        <taxon>Heliobacteriaceae</taxon>
        <taxon>Heliomicrobium</taxon>
    </lineage>
</organism>
<dbReference type="Gene3D" id="3.20.19.10">
    <property type="entry name" value="Aconitase, domain 4"/>
    <property type="match status" value="1"/>
</dbReference>
<reference evidence="5 6" key="1">
    <citation type="submission" date="2020-01" db="EMBL/GenBank/DDBJ databases">
        <title>Whole genome sequence of Heliobacterium gestii DSM 11169.</title>
        <authorList>
            <person name="Kyndt J.A."/>
            <person name="Meyer T.E."/>
        </authorList>
    </citation>
    <scope>NUCLEOTIDE SEQUENCE [LARGE SCALE GENOMIC DNA]</scope>
    <source>
        <strain evidence="5 6">DSM 11169</strain>
    </source>
</reference>
<comment type="subunit">
    <text evidence="3">Heterodimer of LeuC and LeuD.</text>
</comment>
<comment type="function">
    <text evidence="3">Catalyzes the isomerization between 2-isopropylmalate and 3-isopropylmalate, via the formation of 2-isopropylmaleate.</text>
</comment>
<name>A0A845LE29_HELGE</name>
<dbReference type="HAMAP" id="MF_01032">
    <property type="entry name" value="LeuD_type2"/>
    <property type="match status" value="1"/>
</dbReference>
<keyword evidence="6" id="KW-1185">Reference proteome</keyword>
<dbReference type="CDD" id="cd01577">
    <property type="entry name" value="IPMI_Swivel"/>
    <property type="match status" value="1"/>
</dbReference>
<evidence type="ECO:0000256" key="3">
    <source>
        <dbReference type="HAMAP-Rule" id="MF_01032"/>
    </source>
</evidence>
<dbReference type="InterPro" id="IPR011827">
    <property type="entry name" value="LeuD_type2/HacB/DmdB"/>
</dbReference>
<accession>A0A845LE29</accession>
<gene>
    <name evidence="3 5" type="primary">leuD</name>
    <name evidence="5" type="ORF">GTO89_06635</name>
</gene>
<protein>
    <recommendedName>
        <fullName evidence="3">3-isopropylmalate dehydratase small subunit</fullName>
        <ecNumber evidence="3">4.2.1.33</ecNumber>
    </recommendedName>
    <alternativeName>
        <fullName evidence="3">Alpha-IPM isomerase</fullName>
        <shortName evidence="3">IPMI</shortName>
    </alternativeName>
    <alternativeName>
        <fullName evidence="3">Isopropylmalate isomerase</fullName>
    </alternativeName>
</protein>
<dbReference type="SUPFAM" id="SSF52016">
    <property type="entry name" value="LeuD/IlvD-like"/>
    <property type="match status" value="1"/>
</dbReference>
<keyword evidence="3" id="KW-0432">Leucine biosynthesis</keyword>
<dbReference type="RefSeq" id="WP_161261267.1">
    <property type="nucleotide sequence ID" value="NZ_JAFBDC010000003.1"/>
</dbReference>
<evidence type="ECO:0000256" key="2">
    <source>
        <dbReference type="ARBA" id="ARBA00023239"/>
    </source>
</evidence>
<keyword evidence="3" id="KW-0028">Amino-acid biosynthesis</keyword>
<comment type="caution">
    <text evidence="5">The sequence shown here is derived from an EMBL/GenBank/DDBJ whole genome shotgun (WGS) entry which is preliminary data.</text>
</comment>
<dbReference type="PANTHER" id="PTHR43345:SF2">
    <property type="entry name" value="3-ISOPROPYLMALATE DEHYDRATASE SMALL SUBUNIT 1"/>
    <property type="match status" value="1"/>
</dbReference>
<evidence type="ECO:0000259" key="4">
    <source>
        <dbReference type="Pfam" id="PF00694"/>
    </source>
</evidence>
<sequence>MSNILMGRALRYGDDINTDVIIPTKYSNTTDPKELGKYCLINLDPLFQERKQLGDILVVGKNFGCGSSREHAPLAIKGAGISCVIANSFARIFFRNAIDMGLPVIESPEIVEETTDLNDLEINFESFICRNVSTGKQYSIPQYPEVIQKIFLAGGLINYLTRSE</sequence>
<dbReference type="GO" id="GO:0009098">
    <property type="term" value="P:L-leucine biosynthetic process"/>
    <property type="evidence" value="ECO:0007669"/>
    <property type="project" value="UniProtKB-UniRule"/>
</dbReference>
<evidence type="ECO:0000313" key="6">
    <source>
        <dbReference type="Proteomes" id="UP000471031"/>
    </source>
</evidence>
<dbReference type="InterPro" id="IPR015928">
    <property type="entry name" value="Aconitase/3IPM_dehydase_swvl"/>
</dbReference>
<dbReference type="Pfam" id="PF00694">
    <property type="entry name" value="Aconitase_C"/>
    <property type="match status" value="1"/>
</dbReference>
<dbReference type="InterPro" id="IPR033940">
    <property type="entry name" value="IPMI_Swivel"/>
</dbReference>
<dbReference type="UniPathway" id="UPA00048">
    <property type="reaction ID" value="UER00071"/>
</dbReference>
<evidence type="ECO:0000256" key="1">
    <source>
        <dbReference type="ARBA" id="ARBA00009869"/>
    </source>
</evidence>
<dbReference type="NCBIfam" id="TIGR02087">
    <property type="entry name" value="LEUD_arch"/>
    <property type="match status" value="1"/>
</dbReference>
<comment type="catalytic activity">
    <reaction evidence="3">
        <text>(2R,3S)-3-isopropylmalate = (2S)-2-isopropylmalate</text>
        <dbReference type="Rhea" id="RHEA:32287"/>
        <dbReference type="ChEBI" id="CHEBI:1178"/>
        <dbReference type="ChEBI" id="CHEBI:35121"/>
        <dbReference type="EC" id="4.2.1.33"/>
    </reaction>
</comment>
<dbReference type="EC" id="4.2.1.33" evidence="3"/>